<name>A0A642VD26_9ASCO</name>
<dbReference type="Proteomes" id="UP000761534">
    <property type="component" value="Unassembled WGS sequence"/>
</dbReference>
<dbReference type="GO" id="GO:0005662">
    <property type="term" value="C:DNA replication factor A complex"/>
    <property type="evidence" value="ECO:0007669"/>
    <property type="project" value="TreeGrafter"/>
</dbReference>
<sequence length="255" mass="28068">MSRFSQGGGFMGSSSQKKEFIDSVRPVTLRQVNQASFSPSEDELKIDDKPVGKVSIVATIRKVTGGENNAPMVYRLEDGTGTFEVRRFKTGSSVIPGEDDDMNQQEESEFKEGQTVRVVGTLKNTNDKQVITAVGMIPVTDFNQVIYHQLYALQVHLLNTRGEPGSNGAVGGGDSHYADSGSLYMPPGDAANDMQAKILNVLRSEKQNNPDGVHSDKIIVKIDENARQEILRELENMQEDGKIYSGEENHYLIAE</sequence>
<dbReference type="InterPro" id="IPR014892">
    <property type="entry name" value="RPA_C"/>
</dbReference>
<dbReference type="Gene3D" id="2.40.50.140">
    <property type="entry name" value="Nucleic acid-binding proteins"/>
    <property type="match status" value="1"/>
</dbReference>
<dbReference type="Gene3D" id="1.10.10.10">
    <property type="entry name" value="Winged helix-like DNA-binding domain superfamily/Winged helix DNA-binding domain"/>
    <property type="match status" value="1"/>
</dbReference>
<dbReference type="InterPro" id="IPR036390">
    <property type="entry name" value="WH_DNA-bd_sf"/>
</dbReference>
<evidence type="ECO:0000256" key="1">
    <source>
        <dbReference type="ARBA" id="ARBA00004123"/>
    </source>
</evidence>
<dbReference type="EMBL" id="SWFS01000050">
    <property type="protein sequence ID" value="KAA8917290.1"/>
    <property type="molecule type" value="Genomic_DNA"/>
</dbReference>
<dbReference type="PANTHER" id="PTHR13989:SF16">
    <property type="entry name" value="REPLICATION PROTEIN A2"/>
    <property type="match status" value="1"/>
</dbReference>
<feature type="domain" description="Replication protein A C-terminal" evidence="5">
    <location>
        <begin position="156"/>
        <end position="245"/>
    </location>
</feature>
<dbReference type="GO" id="GO:0006260">
    <property type="term" value="P:DNA replication"/>
    <property type="evidence" value="ECO:0007669"/>
    <property type="project" value="TreeGrafter"/>
</dbReference>
<dbReference type="Pfam" id="PF08784">
    <property type="entry name" value="RPA_C"/>
    <property type="match status" value="1"/>
</dbReference>
<keyword evidence="3" id="KW-0238">DNA-binding</keyword>
<dbReference type="GO" id="GO:0003697">
    <property type="term" value="F:single-stranded DNA binding"/>
    <property type="evidence" value="ECO:0007669"/>
    <property type="project" value="TreeGrafter"/>
</dbReference>
<dbReference type="GO" id="GO:0000781">
    <property type="term" value="C:chromosome, telomeric region"/>
    <property type="evidence" value="ECO:0007669"/>
    <property type="project" value="TreeGrafter"/>
</dbReference>
<dbReference type="InterPro" id="IPR040260">
    <property type="entry name" value="RFA2-like"/>
</dbReference>
<evidence type="ECO:0000313" key="7">
    <source>
        <dbReference type="Proteomes" id="UP000761534"/>
    </source>
</evidence>
<dbReference type="SUPFAM" id="SSF50249">
    <property type="entry name" value="Nucleic acid-binding proteins"/>
    <property type="match status" value="1"/>
</dbReference>
<comment type="caution">
    <text evidence="6">The sequence shown here is derived from an EMBL/GenBank/DDBJ whole genome shotgun (WGS) entry which is preliminary data.</text>
</comment>
<keyword evidence="7" id="KW-1185">Reference proteome</keyword>
<evidence type="ECO:0000313" key="6">
    <source>
        <dbReference type="EMBL" id="KAA8917290.1"/>
    </source>
</evidence>
<dbReference type="GO" id="GO:0006289">
    <property type="term" value="P:nucleotide-excision repair"/>
    <property type="evidence" value="ECO:0007669"/>
    <property type="project" value="TreeGrafter"/>
</dbReference>
<protein>
    <recommendedName>
        <fullName evidence="5">Replication protein A C-terminal domain-containing protein</fullName>
    </recommendedName>
</protein>
<gene>
    <name evidence="6" type="ORF">TRICI_000576</name>
</gene>
<proteinExistence type="inferred from homology"/>
<comment type="similarity">
    <text evidence="2">Belongs to the replication factor A protein 2 family.</text>
</comment>
<keyword evidence="4" id="KW-0539">Nucleus</keyword>
<evidence type="ECO:0000256" key="4">
    <source>
        <dbReference type="ARBA" id="ARBA00023242"/>
    </source>
</evidence>
<evidence type="ECO:0000256" key="2">
    <source>
        <dbReference type="ARBA" id="ARBA00007815"/>
    </source>
</evidence>
<dbReference type="PANTHER" id="PTHR13989">
    <property type="entry name" value="REPLICATION PROTEIN A-RELATED"/>
    <property type="match status" value="1"/>
</dbReference>
<dbReference type="GO" id="GO:0000724">
    <property type="term" value="P:double-strand break repair via homologous recombination"/>
    <property type="evidence" value="ECO:0007669"/>
    <property type="project" value="TreeGrafter"/>
</dbReference>
<dbReference type="AlphaFoldDB" id="A0A642VD26"/>
<dbReference type="GO" id="GO:0035861">
    <property type="term" value="C:site of double-strand break"/>
    <property type="evidence" value="ECO:0007669"/>
    <property type="project" value="TreeGrafter"/>
</dbReference>
<organism evidence="6 7">
    <name type="scientific">Trichomonascus ciferrii</name>
    <dbReference type="NCBI Taxonomy" id="44093"/>
    <lineage>
        <taxon>Eukaryota</taxon>
        <taxon>Fungi</taxon>
        <taxon>Dikarya</taxon>
        <taxon>Ascomycota</taxon>
        <taxon>Saccharomycotina</taxon>
        <taxon>Dipodascomycetes</taxon>
        <taxon>Dipodascales</taxon>
        <taxon>Trichomonascaceae</taxon>
        <taxon>Trichomonascus</taxon>
        <taxon>Trichomonascus ciferrii complex</taxon>
    </lineage>
</organism>
<reference evidence="6" key="1">
    <citation type="journal article" date="2019" name="G3 (Bethesda)">
        <title>Genome Assemblies of Two Rare Opportunistic Yeast Pathogens: Diutina rugosa (syn. Candida rugosa) and Trichomonascus ciferrii (syn. Candida ciferrii).</title>
        <authorList>
            <person name="Mixao V."/>
            <person name="Saus E."/>
            <person name="Hansen A.P."/>
            <person name="Lass-Florl C."/>
            <person name="Gabaldon T."/>
        </authorList>
    </citation>
    <scope>NUCLEOTIDE SEQUENCE</scope>
    <source>
        <strain evidence="6">CBS 4856</strain>
    </source>
</reference>
<dbReference type="OrthoDB" id="25571at2759"/>
<dbReference type="VEuPathDB" id="FungiDB:TRICI_000576"/>
<dbReference type="SUPFAM" id="SSF46785">
    <property type="entry name" value="Winged helix' DNA-binding domain"/>
    <property type="match status" value="1"/>
</dbReference>
<dbReference type="InterPro" id="IPR036388">
    <property type="entry name" value="WH-like_DNA-bd_sf"/>
</dbReference>
<evidence type="ECO:0000256" key="3">
    <source>
        <dbReference type="ARBA" id="ARBA00023125"/>
    </source>
</evidence>
<dbReference type="InterPro" id="IPR012340">
    <property type="entry name" value="NA-bd_OB-fold"/>
</dbReference>
<evidence type="ECO:0000259" key="5">
    <source>
        <dbReference type="Pfam" id="PF08784"/>
    </source>
</evidence>
<accession>A0A642VD26</accession>
<comment type="subcellular location">
    <subcellularLocation>
        <location evidence="1">Nucleus</location>
    </subcellularLocation>
</comment>